<keyword evidence="1" id="KW-1133">Transmembrane helix</keyword>
<feature type="transmembrane region" description="Helical" evidence="1">
    <location>
        <begin position="209"/>
        <end position="233"/>
    </location>
</feature>
<dbReference type="PANTHER" id="PTHR34391">
    <property type="entry name" value="UPF0658 GOLGI APPARATUS MEMBRANE PROTEIN C1952.10C-RELATED"/>
    <property type="match status" value="1"/>
</dbReference>
<feature type="transmembrane region" description="Helical" evidence="1">
    <location>
        <begin position="46"/>
        <end position="67"/>
    </location>
</feature>
<dbReference type="OrthoDB" id="10252009at2759"/>
<dbReference type="PANTHER" id="PTHR34391:SF1">
    <property type="entry name" value="UPF0658 GOLGI APPARATUS MEMBRANE PROTEIN C1952.10C-RELATED"/>
    <property type="match status" value="1"/>
</dbReference>
<feature type="transmembrane region" description="Helical" evidence="1">
    <location>
        <begin position="245"/>
        <end position="265"/>
    </location>
</feature>
<feature type="transmembrane region" description="Helical" evidence="1">
    <location>
        <begin position="103"/>
        <end position="124"/>
    </location>
</feature>
<protein>
    <submittedName>
        <fullName evidence="2">Uncharacterized protein</fullName>
    </submittedName>
</protein>
<feature type="transmembrane region" description="Helical" evidence="1">
    <location>
        <begin position="145"/>
        <end position="169"/>
    </location>
</feature>
<dbReference type="VEuPathDB" id="FungiDB:ASPWEDRAFT_106434"/>
<name>A0A1L9RYQ4_ASPWE</name>
<evidence type="ECO:0000313" key="3">
    <source>
        <dbReference type="Proteomes" id="UP000184383"/>
    </source>
</evidence>
<keyword evidence="1" id="KW-0812">Transmembrane</keyword>
<sequence length="309" mass="35184">WQAWVRPTVTQVPASYTAPVYVAIFIIGSLYELFLSVDAIYHKNNILLFAVCISNVCCLIFSGMQYMQMHHTIHLLATARDVNFDPLVDLSVDVWARVQPALLVNPIVIGLSTLAMWPLACQLHKEFAWAIYLHIHAGSDTRARYLAYEIYLVFSKLDFYFILGFILQYDLIDVHFQEPEYSLTLALVPFSLMILVSGVYFVRLEFRIGMAAVILCHLGMVAYLVSRIVALYLDPWLSNTTGKDMMLLFAFTGLTFSVITFAWGIRCMLNFGHGLKPLFFKGKKEAYSLEDARSPSAVYSFPNRRLSLD</sequence>
<dbReference type="AlphaFoldDB" id="A0A1L9RYQ4"/>
<organism evidence="2 3">
    <name type="scientific">Aspergillus wentii DTO 134E9</name>
    <dbReference type="NCBI Taxonomy" id="1073089"/>
    <lineage>
        <taxon>Eukaryota</taxon>
        <taxon>Fungi</taxon>
        <taxon>Dikarya</taxon>
        <taxon>Ascomycota</taxon>
        <taxon>Pezizomycotina</taxon>
        <taxon>Eurotiomycetes</taxon>
        <taxon>Eurotiomycetidae</taxon>
        <taxon>Eurotiales</taxon>
        <taxon>Aspergillaceae</taxon>
        <taxon>Aspergillus</taxon>
        <taxon>Aspergillus subgen. Cremei</taxon>
    </lineage>
</organism>
<evidence type="ECO:0000313" key="2">
    <source>
        <dbReference type="EMBL" id="OJJ39948.1"/>
    </source>
</evidence>
<dbReference type="InterPro" id="IPR040410">
    <property type="entry name" value="UPF0658_Golgi"/>
</dbReference>
<feature type="transmembrane region" description="Helical" evidence="1">
    <location>
        <begin position="16"/>
        <end position="34"/>
    </location>
</feature>
<evidence type="ECO:0000256" key="1">
    <source>
        <dbReference type="SAM" id="Phobius"/>
    </source>
</evidence>
<keyword evidence="3" id="KW-1185">Reference proteome</keyword>
<dbReference type="STRING" id="1073089.A0A1L9RYQ4"/>
<keyword evidence="1" id="KW-0472">Membrane</keyword>
<dbReference type="Proteomes" id="UP000184383">
    <property type="component" value="Unassembled WGS sequence"/>
</dbReference>
<accession>A0A1L9RYQ4</accession>
<gene>
    <name evidence="2" type="ORF">ASPWEDRAFT_106434</name>
</gene>
<dbReference type="EMBL" id="KV878210">
    <property type="protein sequence ID" value="OJJ39948.1"/>
    <property type="molecule type" value="Genomic_DNA"/>
</dbReference>
<dbReference type="RefSeq" id="XP_040693624.1">
    <property type="nucleotide sequence ID" value="XM_040827809.1"/>
</dbReference>
<feature type="transmembrane region" description="Helical" evidence="1">
    <location>
        <begin position="181"/>
        <end position="202"/>
    </location>
</feature>
<dbReference type="GO" id="GO:0005794">
    <property type="term" value="C:Golgi apparatus"/>
    <property type="evidence" value="ECO:0007669"/>
    <property type="project" value="TreeGrafter"/>
</dbReference>
<dbReference type="GeneID" id="63743657"/>
<reference evidence="3" key="1">
    <citation type="journal article" date="2017" name="Genome Biol.">
        <title>Comparative genomics reveals high biological diversity and specific adaptations in the industrially and medically important fungal genus Aspergillus.</title>
        <authorList>
            <person name="de Vries R.P."/>
            <person name="Riley R."/>
            <person name="Wiebenga A."/>
            <person name="Aguilar-Osorio G."/>
            <person name="Amillis S."/>
            <person name="Uchima C.A."/>
            <person name="Anderluh G."/>
            <person name="Asadollahi M."/>
            <person name="Askin M."/>
            <person name="Barry K."/>
            <person name="Battaglia E."/>
            <person name="Bayram O."/>
            <person name="Benocci T."/>
            <person name="Braus-Stromeyer S.A."/>
            <person name="Caldana C."/>
            <person name="Canovas D."/>
            <person name="Cerqueira G.C."/>
            <person name="Chen F."/>
            <person name="Chen W."/>
            <person name="Choi C."/>
            <person name="Clum A."/>
            <person name="Dos Santos R.A."/>
            <person name="Damasio A.R."/>
            <person name="Diallinas G."/>
            <person name="Emri T."/>
            <person name="Fekete E."/>
            <person name="Flipphi M."/>
            <person name="Freyberg S."/>
            <person name="Gallo A."/>
            <person name="Gournas C."/>
            <person name="Habgood R."/>
            <person name="Hainaut M."/>
            <person name="Harispe M.L."/>
            <person name="Henrissat B."/>
            <person name="Hilden K.S."/>
            <person name="Hope R."/>
            <person name="Hossain A."/>
            <person name="Karabika E."/>
            <person name="Karaffa L."/>
            <person name="Karanyi Z."/>
            <person name="Krasevec N."/>
            <person name="Kuo A."/>
            <person name="Kusch H."/>
            <person name="LaButti K."/>
            <person name="Lagendijk E.L."/>
            <person name="Lapidus A."/>
            <person name="Levasseur A."/>
            <person name="Lindquist E."/>
            <person name="Lipzen A."/>
            <person name="Logrieco A.F."/>
            <person name="MacCabe A."/>
            <person name="Maekelae M.R."/>
            <person name="Malavazi I."/>
            <person name="Melin P."/>
            <person name="Meyer V."/>
            <person name="Mielnichuk N."/>
            <person name="Miskei M."/>
            <person name="Molnar A.P."/>
            <person name="Mule G."/>
            <person name="Ngan C.Y."/>
            <person name="Orejas M."/>
            <person name="Orosz E."/>
            <person name="Ouedraogo J.P."/>
            <person name="Overkamp K.M."/>
            <person name="Park H.-S."/>
            <person name="Perrone G."/>
            <person name="Piumi F."/>
            <person name="Punt P.J."/>
            <person name="Ram A.F."/>
            <person name="Ramon A."/>
            <person name="Rauscher S."/>
            <person name="Record E."/>
            <person name="Riano-Pachon D.M."/>
            <person name="Robert V."/>
            <person name="Roehrig J."/>
            <person name="Ruller R."/>
            <person name="Salamov A."/>
            <person name="Salih N.S."/>
            <person name="Samson R.A."/>
            <person name="Sandor E."/>
            <person name="Sanguinetti M."/>
            <person name="Schuetze T."/>
            <person name="Sepcic K."/>
            <person name="Shelest E."/>
            <person name="Sherlock G."/>
            <person name="Sophianopoulou V."/>
            <person name="Squina F.M."/>
            <person name="Sun H."/>
            <person name="Susca A."/>
            <person name="Todd R.B."/>
            <person name="Tsang A."/>
            <person name="Unkles S.E."/>
            <person name="van de Wiele N."/>
            <person name="van Rossen-Uffink D."/>
            <person name="Oliveira J.V."/>
            <person name="Vesth T.C."/>
            <person name="Visser J."/>
            <person name="Yu J.-H."/>
            <person name="Zhou M."/>
            <person name="Andersen M.R."/>
            <person name="Archer D.B."/>
            <person name="Baker S.E."/>
            <person name="Benoit I."/>
            <person name="Brakhage A.A."/>
            <person name="Braus G.H."/>
            <person name="Fischer R."/>
            <person name="Frisvad J.C."/>
            <person name="Goldman G.H."/>
            <person name="Houbraken J."/>
            <person name="Oakley B."/>
            <person name="Pocsi I."/>
            <person name="Scazzocchio C."/>
            <person name="Seiboth B."/>
            <person name="vanKuyk P.A."/>
            <person name="Wortman J."/>
            <person name="Dyer P.S."/>
            <person name="Grigoriev I.V."/>
        </authorList>
    </citation>
    <scope>NUCLEOTIDE SEQUENCE [LARGE SCALE GENOMIC DNA]</scope>
    <source>
        <strain evidence="3">DTO 134E9</strain>
    </source>
</reference>
<feature type="non-terminal residue" evidence="2">
    <location>
        <position position="1"/>
    </location>
</feature>
<proteinExistence type="predicted"/>